<dbReference type="RefSeq" id="XP_022108782.1">
    <property type="nucleotide sequence ID" value="XM_022253090.1"/>
</dbReference>
<dbReference type="Pfam" id="PF00027">
    <property type="entry name" value="cNMP_binding"/>
    <property type="match status" value="1"/>
</dbReference>
<feature type="compositionally biased region" description="Basic and acidic residues" evidence="1">
    <location>
        <begin position="9"/>
        <end position="23"/>
    </location>
</feature>
<proteinExistence type="predicted"/>
<evidence type="ECO:0000259" key="2">
    <source>
        <dbReference type="PROSITE" id="PS50042"/>
    </source>
</evidence>
<gene>
    <name evidence="4" type="primary">LOC110989024</name>
</gene>
<reference evidence="4" key="1">
    <citation type="submission" date="2025-08" db="UniProtKB">
        <authorList>
            <consortium name="RefSeq"/>
        </authorList>
    </citation>
    <scope>IDENTIFICATION</scope>
</reference>
<dbReference type="Gene3D" id="2.60.120.10">
    <property type="entry name" value="Jelly Rolls"/>
    <property type="match status" value="2"/>
</dbReference>
<dbReference type="OMA" id="KREWNEY"/>
<dbReference type="GeneID" id="110989024"/>
<dbReference type="Proteomes" id="UP000694845">
    <property type="component" value="Unplaced"/>
</dbReference>
<name>A0A8B7ZUL3_ACAPL</name>
<dbReference type="PROSITE" id="PS50042">
    <property type="entry name" value="CNMP_BINDING_3"/>
    <property type="match status" value="1"/>
</dbReference>
<keyword evidence="3" id="KW-1185">Reference proteome</keyword>
<dbReference type="CDD" id="cd00038">
    <property type="entry name" value="CAP_ED"/>
    <property type="match status" value="1"/>
</dbReference>
<feature type="domain" description="Cyclic nucleotide-binding" evidence="2">
    <location>
        <begin position="331"/>
        <end position="445"/>
    </location>
</feature>
<dbReference type="PANTHER" id="PTHR23011:SF32">
    <property type="entry name" value="CYCLIC NUCLEOTIDE-BINDING DOMAIN-CONTAINING PROTEIN 1"/>
    <property type="match status" value="1"/>
</dbReference>
<dbReference type="InterPro" id="IPR000595">
    <property type="entry name" value="cNMP-bd_dom"/>
</dbReference>
<organism evidence="3 4">
    <name type="scientific">Acanthaster planci</name>
    <name type="common">Crown-of-thorns starfish</name>
    <dbReference type="NCBI Taxonomy" id="133434"/>
    <lineage>
        <taxon>Eukaryota</taxon>
        <taxon>Metazoa</taxon>
        <taxon>Echinodermata</taxon>
        <taxon>Eleutherozoa</taxon>
        <taxon>Asterozoa</taxon>
        <taxon>Asteroidea</taxon>
        <taxon>Valvatacea</taxon>
        <taxon>Valvatida</taxon>
        <taxon>Acanthasteridae</taxon>
        <taxon>Acanthaster</taxon>
    </lineage>
</organism>
<feature type="region of interest" description="Disordered" evidence="1">
    <location>
        <begin position="1"/>
        <end position="30"/>
    </location>
</feature>
<sequence length="509" mass="58330">MALATNGHGDGKKQVEKWSERDLHKTRHRVPTCSRDLSPVIDYTNLELINSYDGLKGRARNESTEEGHRFFMDNYHRMFANNKPLPCIPSGKRNQPTKNISNVSTGSATSLSCGKQHLEDLQMPETWSHEIADHMAKLHKERKIVDPVIIASNRIKDLRTILKKLPYERTAEDNDIVFTHLKEFPLLADQLSSQELKELCTVAQLDVWKDEDYTVFGNGGFYIILRGVVVPQTEPWIRTKGNPGRFRSPTPILTTTVHTDKKLKELTVGDCFGTLERLEGKEPNSKVLTVLTKTVPCEFLKISSNDYKRITEQIRERHISEKIDLIQACKPYQLWPRQSLHKLAELIKWTKFPENTVLVSEGYLCPFIGFIKSGDCHVLRQVEVIHTLHNGKQEKHQKQVVMGKLKDAESFGEISVLDEEAITCSIVTASDIKLGIITPDRLKELDETTRVLLRQSNERLYGNLTQDDIHEEYIDQEMKREWNQFKHGVVVDVINTKGIRPGYGKWASK</sequence>
<dbReference type="SUPFAM" id="SSF51206">
    <property type="entry name" value="cAMP-binding domain-like"/>
    <property type="match status" value="2"/>
</dbReference>
<protein>
    <submittedName>
        <fullName evidence="4">Cyclic nucleotide-binding domain-containing protein 1-like</fullName>
    </submittedName>
</protein>
<evidence type="ECO:0000313" key="3">
    <source>
        <dbReference type="Proteomes" id="UP000694845"/>
    </source>
</evidence>
<evidence type="ECO:0000256" key="1">
    <source>
        <dbReference type="SAM" id="MobiDB-lite"/>
    </source>
</evidence>
<dbReference type="InterPro" id="IPR014710">
    <property type="entry name" value="RmlC-like_jellyroll"/>
</dbReference>
<evidence type="ECO:0000313" key="4">
    <source>
        <dbReference type="RefSeq" id="XP_022108782.1"/>
    </source>
</evidence>
<dbReference type="InterPro" id="IPR018490">
    <property type="entry name" value="cNMP-bd_dom_sf"/>
</dbReference>
<dbReference type="AlphaFoldDB" id="A0A8B7ZUL3"/>
<accession>A0A8B7ZUL3</accession>
<dbReference type="KEGG" id="aplc:110989024"/>
<dbReference type="SMART" id="SM00100">
    <property type="entry name" value="cNMP"/>
    <property type="match status" value="1"/>
</dbReference>
<dbReference type="OrthoDB" id="5966510at2759"/>
<dbReference type="PANTHER" id="PTHR23011">
    <property type="entry name" value="CYCLIC NUCLEOTIDE-BINDING DOMAIN CONTAINING PROTEIN"/>
    <property type="match status" value="1"/>
</dbReference>